<dbReference type="Proteomes" id="UP000430079">
    <property type="component" value="Unassembled WGS sequence"/>
</dbReference>
<evidence type="ECO:0000313" key="3">
    <source>
        <dbReference type="EMBL" id="GFE17978.1"/>
    </source>
</evidence>
<accession>A0A640T3W6</accession>
<dbReference type="GO" id="GO:0003677">
    <property type="term" value="F:DNA binding"/>
    <property type="evidence" value="ECO:0007669"/>
    <property type="project" value="UniProtKB-KW"/>
</dbReference>
<dbReference type="PANTHER" id="PTHR43140:SF1">
    <property type="entry name" value="TYPE I RESTRICTION ENZYME ECOKI SPECIFICITY SUBUNIT"/>
    <property type="match status" value="1"/>
</dbReference>
<dbReference type="AlphaFoldDB" id="A0A640T3W6"/>
<comment type="caution">
    <text evidence="3">The sequence shown here is derived from an EMBL/GenBank/DDBJ whole genome shotgun (WGS) entry which is preliminary data.</text>
</comment>
<evidence type="ECO:0000256" key="2">
    <source>
        <dbReference type="ARBA" id="ARBA00023125"/>
    </source>
</evidence>
<dbReference type="InterPro" id="IPR051212">
    <property type="entry name" value="Type-I_RE_S_subunit"/>
</dbReference>
<name>A0A640T3W6_9ACTN</name>
<dbReference type="Gene3D" id="3.90.220.20">
    <property type="entry name" value="DNA methylase specificity domains"/>
    <property type="match status" value="3"/>
</dbReference>
<keyword evidence="4" id="KW-1185">Reference proteome</keyword>
<evidence type="ECO:0000313" key="4">
    <source>
        <dbReference type="Proteomes" id="UP000430079"/>
    </source>
</evidence>
<gene>
    <name evidence="3" type="ORF">Sgleb_60250</name>
</gene>
<proteinExistence type="predicted"/>
<dbReference type="PANTHER" id="PTHR43140">
    <property type="entry name" value="TYPE-1 RESTRICTION ENZYME ECOKI SPECIFICITY PROTEIN"/>
    <property type="match status" value="1"/>
</dbReference>
<keyword evidence="1" id="KW-0680">Restriction system</keyword>
<organism evidence="3 4">
    <name type="scientific">Streptomyces glebosus</name>
    <dbReference type="NCBI Taxonomy" id="249580"/>
    <lineage>
        <taxon>Bacteria</taxon>
        <taxon>Bacillati</taxon>
        <taxon>Actinomycetota</taxon>
        <taxon>Actinomycetes</taxon>
        <taxon>Kitasatosporales</taxon>
        <taxon>Streptomycetaceae</taxon>
        <taxon>Streptomyces</taxon>
    </lineage>
</organism>
<reference evidence="3 4" key="1">
    <citation type="submission" date="2019-12" db="EMBL/GenBank/DDBJ databases">
        <title>Whole genome shotgun sequence of Streptomyces hygroscopicus subsp. glebosus NBRC 13786.</title>
        <authorList>
            <person name="Ichikawa N."/>
            <person name="Kimura A."/>
            <person name="Kitahashi Y."/>
            <person name="Komaki H."/>
            <person name="Tamura T."/>
        </authorList>
    </citation>
    <scope>NUCLEOTIDE SEQUENCE [LARGE SCALE GENOMIC DNA]</scope>
    <source>
        <strain evidence="3 4">NBRC 13786</strain>
    </source>
</reference>
<dbReference type="GO" id="GO:0009307">
    <property type="term" value="P:DNA restriction-modification system"/>
    <property type="evidence" value="ECO:0007669"/>
    <property type="project" value="UniProtKB-KW"/>
</dbReference>
<sequence>MVDLHSEANYPITGIYSFGRGLIARPAIRGDETAYHRMARLKAGQVVMSKLNAWEGALAVVDENFEGTYVSPEYPVFSVDTAHAYPGYLRYLLSWPELWNRLTPRGSMVRRKRTTPSTLLATGVPLPELPEQRRVADKLDAFTDKLNRATDVTPSREHATQLATSGLDRILARWTEGTTKVDQVCSLVNDTVHPGQDHGHAKEFVGLEHISPHFGRRIGSRPLGDEKGRKFRFAPGDVLYGYLRPYLNKVWHADQHGLCSVEQYVLRPNGQMPAELIAACLRSKSTLDKVIDATHNLQLPRLRSGLLLAMDIPFIPAEHHERAIADVQGFEKNARRLDELQQHRAELLTSLRPAFLNAAFSGQL</sequence>
<dbReference type="SUPFAM" id="SSF116734">
    <property type="entry name" value="DNA methylase specificity domain"/>
    <property type="match status" value="2"/>
</dbReference>
<dbReference type="InterPro" id="IPR044946">
    <property type="entry name" value="Restrct_endonuc_typeI_TRD_sf"/>
</dbReference>
<protein>
    <submittedName>
        <fullName evidence="3">Type I restriction-modification enzyme, S subunit</fullName>
    </submittedName>
</protein>
<keyword evidence="2" id="KW-0238">DNA-binding</keyword>
<evidence type="ECO:0000256" key="1">
    <source>
        <dbReference type="ARBA" id="ARBA00022747"/>
    </source>
</evidence>
<dbReference type="EMBL" id="BLIO01000001">
    <property type="protein sequence ID" value="GFE17978.1"/>
    <property type="molecule type" value="Genomic_DNA"/>
</dbReference>